<reference evidence="7" key="2">
    <citation type="submission" date="2025-09" db="UniProtKB">
        <authorList>
            <consortium name="Ensembl"/>
        </authorList>
    </citation>
    <scope>IDENTIFICATION</scope>
</reference>
<evidence type="ECO:0000256" key="3">
    <source>
        <dbReference type="ARBA" id="ARBA00022514"/>
    </source>
</evidence>
<dbReference type="PANTHER" id="PTHR11471:SF24">
    <property type="entry name" value="TUMOR NECROSIS FACTOR LIGAND SUPERFAMILY MEMBER 15"/>
    <property type="match status" value="1"/>
</dbReference>
<evidence type="ECO:0000313" key="7">
    <source>
        <dbReference type="Ensembl" id="ENSHCOP00000000740.1"/>
    </source>
</evidence>
<comment type="subcellular location">
    <subcellularLocation>
        <location evidence="1">Membrane</location>
    </subcellularLocation>
</comment>
<dbReference type="Ensembl" id="ENSHCOT00000013269.1">
    <property type="protein sequence ID" value="ENSHCOP00000000740.1"/>
    <property type="gene ID" value="ENSHCOG00000001606.1"/>
</dbReference>
<evidence type="ECO:0000256" key="1">
    <source>
        <dbReference type="ARBA" id="ARBA00004370"/>
    </source>
</evidence>
<sequence length="211" mass="23353">MEQLSQRNARRTSRLGQVGTICAVHLSLFMLSTALLVLVLVVLRGGCSQSPASKVRSPLHKAQAKCCFSTVILLAPHDKKTVEEYLLWESVNGNAHLHGGFRYSNGSLVIPTKGLYRVFLQLTYESNTESKFDLKLSNTVVLYHDSYPSDVTLLSSVDTVSHSTKQWSKSLHTSGIFLMKANSRLRVKSANANLISSEEHLVFFGAELLSQ</sequence>
<reference evidence="7" key="1">
    <citation type="submission" date="2025-08" db="UniProtKB">
        <authorList>
            <consortium name="Ensembl"/>
        </authorList>
    </citation>
    <scope>IDENTIFICATION</scope>
</reference>
<dbReference type="InterPro" id="IPR008983">
    <property type="entry name" value="Tumour_necrosis_fac-like_dom"/>
</dbReference>
<protein>
    <recommendedName>
        <fullName evidence="6">THD domain-containing protein</fullName>
    </recommendedName>
</protein>
<proteinExistence type="inferred from homology"/>
<dbReference type="PROSITE" id="PS50049">
    <property type="entry name" value="THD_2"/>
    <property type="match status" value="1"/>
</dbReference>
<evidence type="ECO:0000256" key="4">
    <source>
        <dbReference type="ARBA" id="ARBA00023136"/>
    </source>
</evidence>
<dbReference type="CDD" id="cd00184">
    <property type="entry name" value="TNF"/>
    <property type="match status" value="1"/>
</dbReference>
<accession>A0A3Q2X979</accession>
<dbReference type="InterPro" id="IPR006053">
    <property type="entry name" value="TNF"/>
</dbReference>
<dbReference type="GO" id="GO:0005125">
    <property type="term" value="F:cytokine activity"/>
    <property type="evidence" value="ECO:0007669"/>
    <property type="project" value="UniProtKB-KW"/>
</dbReference>
<evidence type="ECO:0000256" key="5">
    <source>
        <dbReference type="SAM" id="Phobius"/>
    </source>
</evidence>
<dbReference type="GO" id="GO:0005164">
    <property type="term" value="F:tumor necrosis factor receptor binding"/>
    <property type="evidence" value="ECO:0007669"/>
    <property type="project" value="InterPro"/>
</dbReference>
<dbReference type="PANTHER" id="PTHR11471">
    <property type="entry name" value="TUMOR NECROSIS FACTOR FAMILY MEMBER"/>
    <property type="match status" value="1"/>
</dbReference>
<dbReference type="AlphaFoldDB" id="A0A3Q2X979"/>
<dbReference type="Pfam" id="PF00229">
    <property type="entry name" value="TNF"/>
    <property type="match status" value="1"/>
</dbReference>
<evidence type="ECO:0000256" key="2">
    <source>
        <dbReference type="ARBA" id="ARBA00008670"/>
    </source>
</evidence>
<dbReference type="GO" id="GO:0006955">
    <property type="term" value="P:immune response"/>
    <property type="evidence" value="ECO:0007669"/>
    <property type="project" value="InterPro"/>
</dbReference>
<keyword evidence="3" id="KW-0202">Cytokine</keyword>
<dbReference type="OMA" id="NGQYLQW"/>
<dbReference type="GeneTree" id="ENSGT00940000171469"/>
<feature type="domain" description="THD" evidence="6">
    <location>
        <begin position="51"/>
        <end position="209"/>
    </location>
</feature>
<dbReference type="PRINTS" id="PR01234">
    <property type="entry name" value="TNECROSISFCT"/>
</dbReference>
<dbReference type="SUPFAM" id="SSF49842">
    <property type="entry name" value="TNF-like"/>
    <property type="match status" value="1"/>
</dbReference>
<keyword evidence="4 5" id="KW-0472">Membrane</keyword>
<keyword evidence="8" id="KW-1185">Reference proteome</keyword>
<dbReference type="Gene3D" id="2.60.120.40">
    <property type="match status" value="1"/>
</dbReference>
<keyword evidence="5" id="KW-0812">Transmembrane</keyword>
<evidence type="ECO:0000313" key="8">
    <source>
        <dbReference type="Proteomes" id="UP000264820"/>
    </source>
</evidence>
<dbReference type="GO" id="GO:0016020">
    <property type="term" value="C:membrane"/>
    <property type="evidence" value="ECO:0007669"/>
    <property type="project" value="UniProtKB-SubCell"/>
</dbReference>
<keyword evidence="5" id="KW-1133">Transmembrane helix</keyword>
<feature type="transmembrane region" description="Helical" evidence="5">
    <location>
        <begin position="21"/>
        <end position="43"/>
    </location>
</feature>
<comment type="similarity">
    <text evidence="2">Belongs to the tumor necrosis factor family.</text>
</comment>
<dbReference type="Proteomes" id="UP000264820">
    <property type="component" value="Unplaced"/>
</dbReference>
<organism evidence="7 8">
    <name type="scientific">Hippocampus comes</name>
    <name type="common">Tiger tail seahorse</name>
    <dbReference type="NCBI Taxonomy" id="109280"/>
    <lineage>
        <taxon>Eukaryota</taxon>
        <taxon>Metazoa</taxon>
        <taxon>Chordata</taxon>
        <taxon>Craniata</taxon>
        <taxon>Vertebrata</taxon>
        <taxon>Euteleostomi</taxon>
        <taxon>Actinopterygii</taxon>
        <taxon>Neopterygii</taxon>
        <taxon>Teleostei</taxon>
        <taxon>Neoteleostei</taxon>
        <taxon>Acanthomorphata</taxon>
        <taxon>Syngnathiaria</taxon>
        <taxon>Syngnathiformes</taxon>
        <taxon>Syngnathoidei</taxon>
        <taxon>Syngnathidae</taxon>
        <taxon>Hippocampus</taxon>
    </lineage>
</organism>
<dbReference type="InterPro" id="IPR006052">
    <property type="entry name" value="TNF_dom"/>
</dbReference>
<dbReference type="SMART" id="SM00207">
    <property type="entry name" value="TNF"/>
    <property type="match status" value="1"/>
</dbReference>
<dbReference type="GO" id="GO:0005615">
    <property type="term" value="C:extracellular space"/>
    <property type="evidence" value="ECO:0007669"/>
    <property type="project" value="UniProtKB-KW"/>
</dbReference>
<evidence type="ECO:0000259" key="6">
    <source>
        <dbReference type="PROSITE" id="PS50049"/>
    </source>
</evidence>
<name>A0A3Q2X979_HIPCM</name>